<feature type="domain" description="N-acetyltransferase" evidence="3">
    <location>
        <begin position="8"/>
        <end position="163"/>
    </location>
</feature>
<dbReference type="EMBL" id="CP140152">
    <property type="protein sequence ID" value="WQH02785.1"/>
    <property type="molecule type" value="Genomic_DNA"/>
</dbReference>
<protein>
    <submittedName>
        <fullName evidence="4">GNAT family N-acetyltransferase</fullName>
    </submittedName>
</protein>
<keyword evidence="2" id="KW-0012">Acyltransferase</keyword>
<dbReference type="Pfam" id="PF00583">
    <property type="entry name" value="Acetyltransf_1"/>
    <property type="match status" value="1"/>
</dbReference>
<dbReference type="GeneID" id="43162111"/>
<dbReference type="InterPro" id="IPR000182">
    <property type="entry name" value="GNAT_dom"/>
</dbReference>
<dbReference type="PANTHER" id="PTHR43877">
    <property type="entry name" value="AMINOALKYLPHOSPHONATE N-ACETYLTRANSFERASE-RELATED-RELATED"/>
    <property type="match status" value="1"/>
</dbReference>
<evidence type="ECO:0000313" key="5">
    <source>
        <dbReference type="Proteomes" id="UP001326110"/>
    </source>
</evidence>
<dbReference type="CDD" id="cd04301">
    <property type="entry name" value="NAT_SF"/>
    <property type="match status" value="1"/>
</dbReference>
<keyword evidence="1" id="KW-0808">Transferase</keyword>
<evidence type="ECO:0000256" key="1">
    <source>
        <dbReference type="ARBA" id="ARBA00022679"/>
    </source>
</evidence>
<dbReference type="Proteomes" id="UP001326110">
    <property type="component" value="Chromosome"/>
</dbReference>
<dbReference type="InterPro" id="IPR050832">
    <property type="entry name" value="Bact_Acetyltransf"/>
</dbReference>
<evidence type="ECO:0000259" key="3">
    <source>
        <dbReference type="PROSITE" id="PS51186"/>
    </source>
</evidence>
<evidence type="ECO:0000256" key="2">
    <source>
        <dbReference type="ARBA" id="ARBA00023315"/>
    </source>
</evidence>
<dbReference type="PROSITE" id="PS51186">
    <property type="entry name" value="GNAT"/>
    <property type="match status" value="1"/>
</dbReference>
<reference evidence="4 5" key="1">
    <citation type="submission" date="2023-11" db="EMBL/GenBank/DDBJ databases">
        <title>MicrobeMod: A computational toolkit for identifying prokaryotic methylation and restriction-modification with nanopore sequencing.</title>
        <authorList>
            <person name="Crits-Christoph A."/>
            <person name="Kang S.C."/>
            <person name="Lee H."/>
            <person name="Ostrov N."/>
        </authorList>
    </citation>
    <scope>NUCLEOTIDE SEQUENCE [LARGE SCALE GENOMIC DNA]</scope>
    <source>
        <strain evidence="4 5">ATCC 25935</strain>
    </source>
</reference>
<dbReference type="RefSeq" id="WP_019920211.1">
    <property type="nucleotide sequence ID" value="NZ_CP140152.1"/>
</dbReference>
<keyword evidence="5" id="KW-1185">Reference proteome</keyword>
<accession>A0ABZ0XSR8</accession>
<sequence>MNRPPRKIVVREATHEDSQLIAALTRAAWAGKVSVTSSGHRETAVIVADHLRDGGGFVLLVDDEPVGSVRWLPLDGGSRTWEVCRMGVLPAWRGHNLSQHLLEAVIHHGLACGVDEVRLAVRADQRKLVDFYASYEFALAEELEYSHANPLEPPPLVMRRALAW</sequence>
<name>A0ABZ0XSR8_9BURK</name>
<gene>
    <name evidence="4" type="ORF">SR858_17145</name>
</gene>
<dbReference type="InterPro" id="IPR016181">
    <property type="entry name" value="Acyl_CoA_acyltransferase"/>
</dbReference>
<organism evidence="4 5">
    <name type="scientific">Duganella zoogloeoides</name>
    <dbReference type="NCBI Taxonomy" id="75659"/>
    <lineage>
        <taxon>Bacteria</taxon>
        <taxon>Pseudomonadati</taxon>
        <taxon>Pseudomonadota</taxon>
        <taxon>Betaproteobacteria</taxon>
        <taxon>Burkholderiales</taxon>
        <taxon>Oxalobacteraceae</taxon>
        <taxon>Telluria group</taxon>
        <taxon>Duganella</taxon>
    </lineage>
</organism>
<dbReference type="SUPFAM" id="SSF55729">
    <property type="entry name" value="Acyl-CoA N-acyltransferases (Nat)"/>
    <property type="match status" value="1"/>
</dbReference>
<evidence type="ECO:0000313" key="4">
    <source>
        <dbReference type="EMBL" id="WQH02785.1"/>
    </source>
</evidence>
<proteinExistence type="predicted"/>
<dbReference type="Gene3D" id="3.40.630.30">
    <property type="match status" value="1"/>
</dbReference>